<dbReference type="InterPro" id="IPR002912">
    <property type="entry name" value="ACT_dom"/>
</dbReference>
<evidence type="ECO:0000256" key="10">
    <source>
        <dbReference type="ARBA" id="ARBA00023154"/>
    </source>
</evidence>
<dbReference type="STRING" id="481448.Minf_2090"/>
<dbReference type="UniPathway" id="UPA00050">
    <property type="reaction ID" value="UER00461"/>
</dbReference>
<dbReference type="EC" id="2.7.2.4" evidence="13"/>
<evidence type="ECO:0000256" key="2">
    <source>
        <dbReference type="ARBA" id="ARBA00004986"/>
    </source>
</evidence>
<dbReference type="SUPFAM" id="SSF53633">
    <property type="entry name" value="Carbamate kinase-like"/>
    <property type="match status" value="1"/>
</dbReference>
<dbReference type="PIRSF" id="PIRSF000726">
    <property type="entry name" value="Asp_kin"/>
    <property type="match status" value="1"/>
</dbReference>
<evidence type="ECO:0000256" key="12">
    <source>
        <dbReference type="PIRSR" id="PIRSR000726-1"/>
    </source>
</evidence>
<dbReference type="GO" id="GO:0005524">
    <property type="term" value="F:ATP binding"/>
    <property type="evidence" value="ECO:0007669"/>
    <property type="project" value="UniProtKB-KW"/>
</dbReference>
<comment type="similarity">
    <text evidence="4 13">Belongs to the aspartokinase family.</text>
</comment>
<dbReference type="Pfam" id="PF22468">
    <property type="entry name" value="ACT_9"/>
    <property type="match status" value="2"/>
</dbReference>
<dbReference type="PROSITE" id="PS51671">
    <property type="entry name" value="ACT"/>
    <property type="match status" value="1"/>
</dbReference>
<evidence type="ECO:0000256" key="4">
    <source>
        <dbReference type="ARBA" id="ARBA00010122"/>
    </source>
</evidence>
<evidence type="ECO:0000313" key="17">
    <source>
        <dbReference type="Proteomes" id="UP000009149"/>
    </source>
</evidence>
<dbReference type="PANTHER" id="PTHR21499">
    <property type="entry name" value="ASPARTATE KINASE"/>
    <property type="match status" value="1"/>
</dbReference>
<evidence type="ECO:0000256" key="3">
    <source>
        <dbReference type="ARBA" id="ARBA00005139"/>
    </source>
</evidence>
<comment type="pathway">
    <text evidence="3 14">Amino-acid biosynthesis; L-threonine biosynthesis; L-threonine from L-aspartate: step 1/5.</text>
</comment>
<dbReference type="NCBIfam" id="TIGR00657">
    <property type="entry name" value="asp_kinases"/>
    <property type="match status" value="1"/>
</dbReference>
<evidence type="ECO:0000256" key="5">
    <source>
        <dbReference type="ARBA" id="ARBA00022605"/>
    </source>
</evidence>
<evidence type="ECO:0000256" key="8">
    <source>
        <dbReference type="ARBA" id="ARBA00022777"/>
    </source>
</evidence>
<sequence length="406" mass="43405">MALFVQKYGGTSVGSVERIKKVAERIADFYRQGHDLVVVVSAMSGVTDQLLQLASQLHPEPSEREIDVLLSTGEQTTIALLSIALHALKIPAVSLTGAQAGIITDARHTRAKILNISPKKIKDLLRGRNVVVVAGFQGQNVEGHITTLGRGGSDLTAIAIAAVIHAQCCQIYTDVEGVYTADPRIVPGARKIEEISYDELLEMAASGSKVMQARSVEFAKKFKVPFEVRSSFTNAPGTIVKEEVRAMEKVVVRAVSLEPDQAKVTILGVPDKPGIAAKVFSRIAEAEINVDMIVQNISDHGLTDITFTVHKSLLKKAMVALDPIVTEIGAREVRATEGVAKLSVVGIGMRSHSGVAALLFSALAEAGINVQMISTSEIKIAVIIDEAVGKKAAQVVHDAFKLDQLL</sequence>
<dbReference type="FunFam" id="3.40.1160.10:FF:000002">
    <property type="entry name" value="Aspartokinase"/>
    <property type="match status" value="1"/>
</dbReference>
<accession>B3DZ52</accession>
<feature type="domain" description="ACT" evidence="15">
    <location>
        <begin position="264"/>
        <end position="347"/>
    </location>
</feature>
<evidence type="ECO:0000313" key="16">
    <source>
        <dbReference type="EMBL" id="ACD84144.1"/>
    </source>
</evidence>
<dbReference type="PANTHER" id="PTHR21499:SF3">
    <property type="entry name" value="ASPARTOKINASE"/>
    <property type="match status" value="1"/>
</dbReference>
<dbReference type="PROSITE" id="PS00324">
    <property type="entry name" value="ASPARTOKINASE"/>
    <property type="match status" value="1"/>
</dbReference>
<comment type="catalytic activity">
    <reaction evidence="11 13">
        <text>L-aspartate + ATP = 4-phospho-L-aspartate + ADP</text>
        <dbReference type="Rhea" id="RHEA:23776"/>
        <dbReference type="ChEBI" id="CHEBI:29991"/>
        <dbReference type="ChEBI" id="CHEBI:30616"/>
        <dbReference type="ChEBI" id="CHEBI:57535"/>
        <dbReference type="ChEBI" id="CHEBI:456216"/>
        <dbReference type="EC" id="2.7.2.4"/>
    </reaction>
</comment>
<dbReference type="CDD" id="cd04923">
    <property type="entry name" value="ACT_AK-LysC-DapG-like_2"/>
    <property type="match status" value="1"/>
</dbReference>
<feature type="binding site" evidence="12">
    <location>
        <position position="47"/>
    </location>
    <ligand>
        <name>substrate</name>
    </ligand>
</feature>
<comment type="pathway">
    <text evidence="2 14">Amino-acid biosynthesis; L-methionine biosynthesis via de novo pathway; L-homoserine from L-aspartate: step 1/3.</text>
</comment>
<gene>
    <name evidence="16" type="primary">lysC</name>
    <name evidence="16" type="ordered locus">Minf_2090</name>
</gene>
<feature type="binding site" evidence="12">
    <location>
        <position position="179"/>
    </location>
    <ligand>
        <name>ATP</name>
        <dbReference type="ChEBI" id="CHEBI:30616"/>
    </ligand>
</feature>
<evidence type="ECO:0000256" key="14">
    <source>
        <dbReference type="RuleBase" id="RU004249"/>
    </source>
</evidence>
<keyword evidence="7 12" id="KW-0547">Nucleotide-binding</keyword>
<dbReference type="InterPro" id="IPR001341">
    <property type="entry name" value="Asp_kinase"/>
</dbReference>
<name>B3DZ52_METI4</name>
<dbReference type="HOGENOM" id="CLU_009116_3_2_0"/>
<dbReference type="NCBIfam" id="TIGR00656">
    <property type="entry name" value="asp_kin_monofn"/>
    <property type="match status" value="1"/>
</dbReference>
<dbReference type="SUPFAM" id="SSF55021">
    <property type="entry name" value="ACT-like"/>
    <property type="match status" value="2"/>
</dbReference>
<dbReference type="InterPro" id="IPR005260">
    <property type="entry name" value="Asp_kin_monofn"/>
</dbReference>
<dbReference type="InterPro" id="IPR054352">
    <property type="entry name" value="ACT_Aspartokinase"/>
</dbReference>
<keyword evidence="10" id="KW-0457">Lysine biosynthesis</keyword>
<feature type="binding site" evidence="12">
    <location>
        <begin position="173"/>
        <end position="174"/>
    </location>
    <ligand>
        <name>ATP</name>
        <dbReference type="ChEBI" id="CHEBI:30616"/>
    </ligand>
</feature>
<evidence type="ECO:0000256" key="11">
    <source>
        <dbReference type="ARBA" id="ARBA00047872"/>
    </source>
</evidence>
<dbReference type="InterPro" id="IPR036393">
    <property type="entry name" value="AceGlu_kinase-like_sf"/>
</dbReference>
<dbReference type="GO" id="GO:0009090">
    <property type="term" value="P:homoserine biosynthetic process"/>
    <property type="evidence" value="ECO:0007669"/>
    <property type="project" value="TreeGrafter"/>
</dbReference>
<dbReference type="Pfam" id="PF00696">
    <property type="entry name" value="AA_kinase"/>
    <property type="match status" value="1"/>
</dbReference>
<dbReference type="UniPathway" id="UPA00051">
    <property type="reaction ID" value="UER00462"/>
</dbReference>
<dbReference type="Gene3D" id="3.40.1160.10">
    <property type="entry name" value="Acetylglutamate kinase-like"/>
    <property type="match status" value="1"/>
</dbReference>
<evidence type="ECO:0000259" key="15">
    <source>
        <dbReference type="PROSITE" id="PS51671"/>
    </source>
</evidence>
<comment type="pathway">
    <text evidence="1 14">Amino-acid biosynthesis; L-lysine biosynthesis via DAP pathway; (S)-tetrahydrodipicolinate from L-aspartate: step 1/4.</text>
</comment>
<dbReference type="RefSeq" id="WP_012464426.1">
    <property type="nucleotide sequence ID" value="NC_010794.1"/>
</dbReference>
<dbReference type="GO" id="GO:0004072">
    <property type="term" value="F:aspartate kinase activity"/>
    <property type="evidence" value="ECO:0007669"/>
    <property type="project" value="UniProtKB-EC"/>
</dbReference>
<keyword evidence="5 14" id="KW-0028">Amino-acid biosynthesis</keyword>
<reference evidence="16 17" key="1">
    <citation type="journal article" date="2008" name="Biol. Direct">
        <title>Complete genome sequence of the extremely acidophilic methanotroph isolate V4, Methylacidiphilum infernorum, a representative of the bacterial phylum Verrucomicrobia.</title>
        <authorList>
            <person name="Hou S."/>
            <person name="Makarova K.S."/>
            <person name="Saw J.H."/>
            <person name="Senin P."/>
            <person name="Ly B.V."/>
            <person name="Zhou Z."/>
            <person name="Ren Y."/>
            <person name="Wang J."/>
            <person name="Galperin M.Y."/>
            <person name="Omelchenko M.V."/>
            <person name="Wolf Y.I."/>
            <person name="Yutin N."/>
            <person name="Koonin E.V."/>
            <person name="Stott M.B."/>
            <person name="Mountain B.W."/>
            <person name="Crowe M.A."/>
            <person name="Smirnova A.V."/>
            <person name="Dunfield P.F."/>
            <person name="Feng L."/>
            <person name="Wang L."/>
            <person name="Alam M."/>
        </authorList>
    </citation>
    <scope>NUCLEOTIDE SEQUENCE [LARGE SCALE GENOMIC DNA]</scope>
    <source>
        <strain evidence="17">Isolate V4</strain>
    </source>
</reference>
<dbReference type="AlphaFoldDB" id="B3DZ52"/>
<dbReference type="NCBIfam" id="NF005155">
    <property type="entry name" value="PRK06635.1-4"/>
    <property type="match status" value="1"/>
</dbReference>
<feature type="binding site" evidence="12">
    <location>
        <position position="184"/>
    </location>
    <ligand>
        <name>ATP</name>
        <dbReference type="ChEBI" id="CHEBI:30616"/>
    </ligand>
</feature>
<dbReference type="GO" id="GO:0005829">
    <property type="term" value="C:cytosol"/>
    <property type="evidence" value="ECO:0007669"/>
    <property type="project" value="TreeGrafter"/>
</dbReference>
<organism evidence="16 17">
    <name type="scientific">Methylacidiphilum infernorum (isolate V4)</name>
    <name type="common">Methylokorus infernorum (strain V4)</name>
    <dbReference type="NCBI Taxonomy" id="481448"/>
    <lineage>
        <taxon>Bacteria</taxon>
        <taxon>Pseudomonadati</taxon>
        <taxon>Verrucomicrobiota</taxon>
        <taxon>Methylacidiphilae</taxon>
        <taxon>Methylacidiphilales</taxon>
        <taxon>Methylacidiphilaceae</taxon>
        <taxon>Methylacidiphilum (ex Ratnadevi et al. 2023)</taxon>
    </lineage>
</organism>
<dbReference type="InterPro" id="IPR018042">
    <property type="entry name" value="Aspartate_kinase_CS"/>
</dbReference>
<keyword evidence="8 13" id="KW-0418">Kinase</keyword>
<dbReference type="CDD" id="cd04913">
    <property type="entry name" value="ACT_AKii-LysC-BS-like_1"/>
    <property type="match status" value="1"/>
</dbReference>
<dbReference type="FunFam" id="3.30.2130.10:FF:000002">
    <property type="entry name" value="Aspartokinase"/>
    <property type="match status" value="1"/>
</dbReference>
<evidence type="ECO:0000256" key="6">
    <source>
        <dbReference type="ARBA" id="ARBA00022679"/>
    </source>
</evidence>
<evidence type="ECO:0000256" key="1">
    <source>
        <dbReference type="ARBA" id="ARBA00004766"/>
    </source>
</evidence>
<dbReference type="Proteomes" id="UP000009149">
    <property type="component" value="Chromosome"/>
</dbReference>
<evidence type="ECO:0000256" key="9">
    <source>
        <dbReference type="ARBA" id="ARBA00022840"/>
    </source>
</evidence>
<dbReference type="GO" id="GO:0009088">
    <property type="term" value="P:threonine biosynthetic process"/>
    <property type="evidence" value="ECO:0007669"/>
    <property type="project" value="UniProtKB-UniPathway"/>
</dbReference>
<evidence type="ECO:0000256" key="7">
    <source>
        <dbReference type="ARBA" id="ARBA00022741"/>
    </source>
</evidence>
<protein>
    <recommendedName>
        <fullName evidence="13">Aspartokinase</fullName>
        <ecNumber evidence="13">2.7.2.4</ecNumber>
    </recommendedName>
</protein>
<dbReference type="InterPro" id="IPR001048">
    <property type="entry name" value="Asp/Glu/Uridylate_kinase"/>
</dbReference>
<feature type="binding site" evidence="12">
    <location>
        <position position="74"/>
    </location>
    <ligand>
        <name>substrate</name>
    </ligand>
</feature>
<dbReference type="CDD" id="cd04261">
    <property type="entry name" value="AAK_AKii-LysC-BS"/>
    <property type="match status" value="1"/>
</dbReference>
<dbReference type="KEGG" id="min:Minf_2090"/>
<dbReference type="InterPro" id="IPR045865">
    <property type="entry name" value="ACT-like_dom_sf"/>
</dbReference>
<dbReference type="EMBL" id="CP000975">
    <property type="protein sequence ID" value="ACD84144.1"/>
    <property type="molecule type" value="Genomic_DNA"/>
</dbReference>
<dbReference type="InterPro" id="IPR041740">
    <property type="entry name" value="AKii-LysC-BS"/>
</dbReference>
<dbReference type="eggNOG" id="COG0527">
    <property type="taxonomic scope" value="Bacteria"/>
</dbReference>
<proteinExistence type="inferred from homology"/>
<dbReference type="NCBIfam" id="NF005154">
    <property type="entry name" value="PRK06635.1-2"/>
    <property type="match status" value="1"/>
</dbReference>
<keyword evidence="6 13" id="KW-0808">Transferase</keyword>
<dbReference type="OrthoDB" id="9799110at2"/>
<dbReference type="GO" id="GO:0009089">
    <property type="term" value="P:lysine biosynthetic process via diaminopimelate"/>
    <property type="evidence" value="ECO:0007669"/>
    <property type="project" value="UniProtKB-UniPathway"/>
</dbReference>
<evidence type="ECO:0000256" key="13">
    <source>
        <dbReference type="RuleBase" id="RU003448"/>
    </source>
</evidence>
<feature type="binding site" evidence="12">
    <location>
        <begin position="7"/>
        <end position="10"/>
    </location>
    <ligand>
        <name>ATP</name>
        <dbReference type="ChEBI" id="CHEBI:30616"/>
    </ligand>
</feature>
<dbReference type="UniPathway" id="UPA00034">
    <property type="reaction ID" value="UER00015"/>
</dbReference>
<dbReference type="Gene3D" id="3.30.2130.10">
    <property type="entry name" value="VC0802-like"/>
    <property type="match status" value="1"/>
</dbReference>
<keyword evidence="9 12" id="KW-0067">ATP-binding</keyword>
<feature type="binding site" evidence="12">
    <location>
        <begin position="209"/>
        <end position="210"/>
    </location>
    <ligand>
        <name>ATP</name>
        <dbReference type="ChEBI" id="CHEBI:30616"/>
    </ligand>
</feature>